<gene>
    <name evidence="1" type="ORF">KH327_00175</name>
</gene>
<keyword evidence="1" id="KW-0378">Hydrolase</keyword>
<dbReference type="InterPro" id="IPR029062">
    <property type="entry name" value="Class_I_gatase-like"/>
</dbReference>
<comment type="caution">
    <text evidence="1">The sequence shown here is derived from an EMBL/GenBank/DDBJ whole genome shotgun (WGS) entry which is preliminary data.</text>
</comment>
<organism evidence="1 2">
    <name type="scientific">Peptoniphilus harei</name>
    <dbReference type="NCBI Taxonomy" id="54005"/>
    <lineage>
        <taxon>Bacteria</taxon>
        <taxon>Bacillati</taxon>
        <taxon>Bacillota</taxon>
        <taxon>Tissierellia</taxon>
        <taxon>Tissierellales</taxon>
        <taxon>Peptoniphilaceae</taxon>
        <taxon>Peptoniphilus</taxon>
    </lineage>
</organism>
<evidence type="ECO:0000313" key="1">
    <source>
        <dbReference type="EMBL" id="MBS6534222.1"/>
    </source>
</evidence>
<dbReference type="EMBL" id="JAGZZP010000001">
    <property type="protein sequence ID" value="MBS6534222.1"/>
    <property type="molecule type" value="Genomic_DNA"/>
</dbReference>
<accession>A0A943SNW4</accession>
<reference evidence="1" key="1">
    <citation type="submission" date="2021-02" db="EMBL/GenBank/DDBJ databases">
        <title>Infant gut strain persistence is associated with maternal origin, phylogeny, and functional potential including surface adhesion and iron acquisition.</title>
        <authorList>
            <person name="Lou Y.C."/>
        </authorList>
    </citation>
    <scope>NUCLEOTIDE SEQUENCE</scope>
    <source>
        <strain evidence="1">L3_060_052G1_dasL3_060_052G1_concoct_1</strain>
    </source>
</reference>
<dbReference type="Gene3D" id="3.40.50.880">
    <property type="match status" value="1"/>
</dbReference>
<proteinExistence type="predicted"/>
<dbReference type="InterPro" id="IPR011697">
    <property type="entry name" value="Peptidase_C26"/>
</dbReference>
<dbReference type="GO" id="GO:0016787">
    <property type="term" value="F:hydrolase activity"/>
    <property type="evidence" value="ECO:0007669"/>
    <property type="project" value="UniProtKB-KW"/>
</dbReference>
<dbReference type="RefSeq" id="WP_394372285.1">
    <property type="nucleotide sequence ID" value="NZ_JAGZZP010000001.1"/>
</dbReference>
<name>A0A943SNW4_9FIRM</name>
<dbReference type="Proteomes" id="UP000748991">
    <property type="component" value="Unassembled WGS sequence"/>
</dbReference>
<dbReference type="Pfam" id="PF07722">
    <property type="entry name" value="Peptidase_C26"/>
    <property type="match status" value="1"/>
</dbReference>
<evidence type="ECO:0000313" key="2">
    <source>
        <dbReference type="Proteomes" id="UP000748991"/>
    </source>
</evidence>
<dbReference type="AlphaFoldDB" id="A0A943SNW4"/>
<sequence>MRGLKPREALRDKRLFVNSINYKAIDRLRRGLKLAAKSQDNIFKTFEMINDEHNIIGVQWNIETLFYVMKLV</sequence>
<protein>
    <submittedName>
        <fullName evidence="1">Gamma-glutamyl-gamma-aminobutyrate hydrolase family protein</fullName>
    </submittedName>
</protein>